<evidence type="ECO:0000313" key="2">
    <source>
        <dbReference type="EMBL" id="VFJ92914.1"/>
    </source>
</evidence>
<dbReference type="EMBL" id="CAADFH010000027">
    <property type="protein sequence ID" value="VFJ92914.1"/>
    <property type="molecule type" value="Genomic_DNA"/>
</dbReference>
<sequence>MVFPPLEGGDSLIYVSEKPESRGNPASKSEPIPFGFWREVLIDDISEHAAFGFMSRVQKGLLLGFEEQTFFHLCVGRLVIQVRLFGCRLFRGCGKSGSRQSPEITGGASG</sequence>
<evidence type="ECO:0000256" key="1">
    <source>
        <dbReference type="SAM" id="MobiDB-lite"/>
    </source>
</evidence>
<feature type="region of interest" description="Disordered" evidence="1">
    <location>
        <begin position="1"/>
        <end position="31"/>
    </location>
</feature>
<reference evidence="2" key="1">
    <citation type="submission" date="2019-02" db="EMBL/GenBank/DDBJ databases">
        <authorList>
            <person name="Gruber-Vodicka R. H."/>
            <person name="Seah K. B. B."/>
        </authorList>
    </citation>
    <scope>NUCLEOTIDE SEQUENCE</scope>
    <source>
        <strain evidence="2">BECK_M6</strain>
    </source>
</reference>
<dbReference type="AlphaFoldDB" id="A0A450UK84"/>
<accession>A0A450UK84</accession>
<protein>
    <submittedName>
        <fullName evidence="2">Uncharacterized protein</fullName>
    </submittedName>
</protein>
<name>A0A450UK84_9GAMM</name>
<organism evidence="2">
    <name type="scientific">Candidatus Kentrum sp. LFY</name>
    <dbReference type="NCBI Taxonomy" id="2126342"/>
    <lineage>
        <taxon>Bacteria</taxon>
        <taxon>Pseudomonadati</taxon>
        <taxon>Pseudomonadota</taxon>
        <taxon>Gammaproteobacteria</taxon>
        <taxon>Candidatus Kentrum</taxon>
    </lineage>
</organism>
<proteinExistence type="predicted"/>
<gene>
    <name evidence="2" type="ORF">BECKLFY1418A_GA0070994_102715</name>
</gene>